<keyword evidence="2" id="KW-1185">Reference proteome</keyword>
<dbReference type="OrthoDB" id="1263230at2"/>
<protein>
    <submittedName>
        <fullName evidence="1">Uncharacterized protein</fullName>
    </submittedName>
</protein>
<organism evidence="1 2">
    <name type="scientific">Mucilaginibacter terrenus</name>
    <dbReference type="NCBI Taxonomy" id="2482727"/>
    <lineage>
        <taxon>Bacteria</taxon>
        <taxon>Pseudomonadati</taxon>
        <taxon>Bacteroidota</taxon>
        <taxon>Sphingobacteriia</taxon>
        <taxon>Sphingobacteriales</taxon>
        <taxon>Sphingobacteriaceae</taxon>
        <taxon>Mucilaginibacter</taxon>
    </lineage>
</organism>
<dbReference type="EMBL" id="QWDE01000001">
    <property type="protein sequence ID" value="RFZ85690.1"/>
    <property type="molecule type" value="Genomic_DNA"/>
</dbReference>
<proteinExistence type="predicted"/>
<comment type="caution">
    <text evidence="1">The sequence shown here is derived from an EMBL/GenBank/DDBJ whole genome shotgun (WGS) entry which is preliminary data.</text>
</comment>
<dbReference type="AlphaFoldDB" id="A0A3E2NXV5"/>
<evidence type="ECO:0000313" key="2">
    <source>
        <dbReference type="Proteomes" id="UP000260823"/>
    </source>
</evidence>
<dbReference type="Gene3D" id="1.10.132.80">
    <property type="match status" value="1"/>
</dbReference>
<dbReference type="Proteomes" id="UP000260823">
    <property type="component" value="Unassembled WGS sequence"/>
</dbReference>
<gene>
    <name evidence="1" type="ORF">DYU05_08865</name>
</gene>
<dbReference type="RefSeq" id="WP_117382587.1">
    <property type="nucleotide sequence ID" value="NZ_QWDE01000001.1"/>
</dbReference>
<accession>A0A3E2NXV5</accession>
<sequence>MKYFYTVKQCAERIDEYFRYIQGQYHIEKPETTTDNKKAQPAEIIVWDRKPEPALLTGLALYMGFTSKEEFEKYEVKGRYKKLLRRARLRVELEYEKRVLQQAPTGAIFVLKTLGWTDKSALKQSQATKKLRIEIVDAGPAIAPSEKDVAM</sequence>
<reference evidence="1 2" key="1">
    <citation type="submission" date="2018-08" db="EMBL/GenBank/DDBJ databases">
        <title>Mucilaginibacter terrae sp. nov., isolated from manganese diggings.</title>
        <authorList>
            <person name="Huang Y."/>
            <person name="Zhou Z."/>
        </authorList>
    </citation>
    <scope>NUCLEOTIDE SEQUENCE [LARGE SCALE GENOMIC DNA]</scope>
    <source>
        <strain evidence="1 2">ZH6</strain>
    </source>
</reference>
<name>A0A3E2NXV5_9SPHI</name>
<evidence type="ECO:0000313" key="1">
    <source>
        <dbReference type="EMBL" id="RFZ85690.1"/>
    </source>
</evidence>